<dbReference type="InterPro" id="IPR034122">
    <property type="entry name" value="Retropepsin-like_bacterial"/>
</dbReference>
<dbReference type="Proteomes" id="UP001169006">
    <property type="component" value="Unassembled WGS sequence"/>
</dbReference>
<dbReference type="RefSeq" id="WP_302078900.1">
    <property type="nucleotide sequence ID" value="NZ_JAUKWQ010000009.1"/>
</dbReference>
<reference evidence="2" key="2">
    <citation type="submission" date="2023-07" db="EMBL/GenBank/DDBJ databases">
        <authorList>
            <person name="Sun H."/>
        </authorList>
    </citation>
    <scope>NUCLEOTIDE SEQUENCE</scope>
    <source>
        <strain evidence="2">05753</strain>
    </source>
</reference>
<dbReference type="GO" id="GO:0006508">
    <property type="term" value="P:proteolysis"/>
    <property type="evidence" value="ECO:0007669"/>
    <property type="project" value="UniProtKB-KW"/>
</dbReference>
<reference evidence="2" key="1">
    <citation type="journal article" date="2015" name="Int. J. Syst. Evol. Microbiol.">
        <title>Rhizobium oryzicola sp. nov., potential plant-growth-promoting endophytic bacteria isolated from rice roots.</title>
        <authorList>
            <person name="Zhang X.X."/>
            <person name="Gao J.S."/>
            <person name="Cao Y.H."/>
            <person name="Sheirdil R.A."/>
            <person name="Wang X.C."/>
            <person name="Zhang L."/>
        </authorList>
    </citation>
    <scope>NUCLEOTIDE SEQUENCE</scope>
    <source>
        <strain evidence="2">05753</strain>
    </source>
</reference>
<keyword evidence="3" id="KW-1185">Reference proteome</keyword>
<dbReference type="InterPro" id="IPR021109">
    <property type="entry name" value="Peptidase_aspartic_dom_sf"/>
</dbReference>
<keyword evidence="1" id="KW-1133">Transmembrane helix</keyword>
<dbReference type="GO" id="GO:0008233">
    <property type="term" value="F:peptidase activity"/>
    <property type="evidence" value="ECO:0007669"/>
    <property type="project" value="UniProtKB-KW"/>
</dbReference>
<comment type="caution">
    <text evidence="2">The sequence shown here is derived from an EMBL/GenBank/DDBJ whole genome shotgun (WGS) entry which is preliminary data.</text>
</comment>
<name>A0ABT8T1Z8_9HYPH</name>
<evidence type="ECO:0000256" key="1">
    <source>
        <dbReference type="SAM" id="Phobius"/>
    </source>
</evidence>
<gene>
    <name evidence="2" type="ORF">Q2T52_21425</name>
</gene>
<dbReference type="Pfam" id="PF13650">
    <property type="entry name" value="Asp_protease_2"/>
    <property type="match status" value="1"/>
</dbReference>
<feature type="transmembrane region" description="Helical" evidence="1">
    <location>
        <begin position="37"/>
        <end position="55"/>
    </location>
</feature>
<dbReference type="Gene3D" id="2.40.70.10">
    <property type="entry name" value="Acid Proteases"/>
    <property type="match status" value="1"/>
</dbReference>
<sequence length="234" mass="25058">MKGLTLVLLILGVGLALLVFNHDTGQTFGMANEDFGRLVYMLPIAALLSAGVLAGRRGPAHEVLRNIAIWLLIIFVLVAGYIYRDDFTQFGARMTAGLMPGSAVVVTTSEGGQEVILHRAMGGHFRARVDVNGKTVPMLVDTGASAVVLTYQDAERLGLKPEALTYSVRVQTANGAAYAAPVRLDTVGIGPIERSSIRAMVAEKGKLEESLLGMTFLSTLGSLQMQTDQLKLRD</sequence>
<keyword evidence="1" id="KW-0812">Transmembrane</keyword>
<proteinExistence type="predicted"/>
<protein>
    <submittedName>
        <fullName evidence="2">TIGR02281 family clan AA aspartic protease</fullName>
    </submittedName>
</protein>
<dbReference type="InterPro" id="IPR011969">
    <property type="entry name" value="Clan_AA_Asp_peptidase_C"/>
</dbReference>
<evidence type="ECO:0000313" key="2">
    <source>
        <dbReference type="EMBL" id="MDO1584656.1"/>
    </source>
</evidence>
<feature type="transmembrane region" description="Helical" evidence="1">
    <location>
        <begin position="67"/>
        <end position="83"/>
    </location>
</feature>
<evidence type="ECO:0000313" key="3">
    <source>
        <dbReference type="Proteomes" id="UP001169006"/>
    </source>
</evidence>
<accession>A0ABT8T1Z8</accession>
<dbReference type="InterPro" id="IPR001969">
    <property type="entry name" value="Aspartic_peptidase_AS"/>
</dbReference>
<dbReference type="SUPFAM" id="SSF50630">
    <property type="entry name" value="Acid proteases"/>
    <property type="match status" value="1"/>
</dbReference>
<keyword evidence="2" id="KW-0645">Protease</keyword>
<keyword evidence="1" id="KW-0472">Membrane</keyword>
<dbReference type="EMBL" id="JAUKWQ010000009">
    <property type="protein sequence ID" value="MDO1584656.1"/>
    <property type="molecule type" value="Genomic_DNA"/>
</dbReference>
<dbReference type="NCBIfam" id="TIGR02281">
    <property type="entry name" value="clan_AA_DTGA"/>
    <property type="match status" value="1"/>
</dbReference>
<organism evidence="2 3">
    <name type="scientific">Rhizobium oryzicola</name>
    <dbReference type="NCBI Taxonomy" id="1232668"/>
    <lineage>
        <taxon>Bacteria</taxon>
        <taxon>Pseudomonadati</taxon>
        <taxon>Pseudomonadota</taxon>
        <taxon>Alphaproteobacteria</taxon>
        <taxon>Hyphomicrobiales</taxon>
        <taxon>Rhizobiaceae</taxon>
        <taxon>Rhizobium/Agrobacterium group</taxon>
        <taxon>Rhizobium</taxon>
    </lineage>
</organism>
<dbReference type="PROSITE" id="PS00141">
    <property type="entry name" value="ASP_PROTEASE"/>
    <property type="match status" value="1"/>
</dbReference>
<keyword evidence="2" id="KW-0378">Hydrolase</keyword>
<dbReference type="CDD" id="cd05483">
    <property type="entry name" value="retropepsin_like_bacteria"/>
    <property type="match status" value="1"/>
</dbReference>